<proteinExistence type="predicted"/>
<dbReference type="Proteomes" id="UP001488838">
    <property type="component" value="Unassembled WGS sequence"/>
</dbReference>
<evidence type="ECO:0000313" key="1">
    <source>
        <dbReference type="EMBL" id="KAK7819211.1"/>
    </source>
</evidence>
<evidence type="ECO:0000313" key="2">
    <source>
        <dbReference type="Proteomes" id="UP001488838"/>
    </source>
</evidence>
<accession>A0AAW0IY62</accession>
<dbReference type="AlphaFoldDB" id="A0AAW0IY62"/>
<keyword evidence="2" id="KW-1185">Reference proteome</keyword>
<sequence>MDILSPDCAEQLILSSSQQRLCQHMLRMELAESSLSPTQAYYPELQGSCLVFLRCDSARKPDFRLLRVSLMSVSPLFTQWDFTW</sequence>
<protein>
    <submittedName>
        <fullName evidence="1">Uncharacterized protein</fullName>
    </submittedName>
</protein>
<dbReference type="EMBL" id="JBBHLL010000082">
    <property type="protein sequence ID" value="KAK7819211.1"/>
    <property type="molecule type" value="Genomic_DNA"/>
</dbReference>
<comment type="caution">
    <text evidence="1">The sequence shown here is derived from an EMBL/GenBank/DDBJ whole genome shotgun (WGS) entry which is preliminary data.</text>
</comment>
<name>A0AAW0IY62_MYOGA</name>
<organism evidence="1 2">
    <name type="scientific">Myodes glareolus</name>
    <name type="common">Bank vole</name>
    <name type="synonym">Clethrionomys glareolus</name>
    <dbReference type="NCBI Taxonomy" id="447135"/>
    <lineage>
        <taxon>Eukaryota</taxon>
        <taxon>Metazoa</taxon>
        <taxon>Chordata</taxon>
        <taxon>Craniata</taxon>
        <taxon>Vertebrata</taxon>
        <taxon>Euteleostomi</taxon>
        <taxon>Mammalia</taxon>
        <taxon>Eutheria</taxon>
        <taxon>Euarchontoglires</taxon>
        <taxon>Glires</taxon>
        <taxon>Rodentia</taxon>
        <taxon>Myomorpha</taxon>
        <taxon>Muroidea</taxon>
        <taxon>Cricetidae</taxon>
        <taxon>Arvicolinae</taxon>
        <taxon>Myodes</taxon>
    </lineage>
</organism>
<reference evidence="1 2" key="1">
    <citation type="journal article" date="2023" name="bioRxiv">
        <title>Conserved and derived expression patterns and positive selection on dental genes reveal complex evolutionary context of ever-growing rodent molars.</title>
        <authorList>
            <person name="Calamari Z.T."/>
            <person name="Song A."/>
            <person name="Cohen E."/>
            <person name="Akter M."/>
            <person name="Roy R.D."/>
            <person name="Hallikas O."/>
            <person name="Christensen M.M."/>
            <person name="Li P."/>
            <person name="Marangoni P."/>
            <person name="Jernvall J."/>
            <person name="Klein O.D."/>
        </authorList>
    </citation>
    <scope>NUCLEOTIDE SEQUENCE [LARGE SCALE GENOMIC DNA]</scope>
    <source>
        <strain evidence="1">V071</strain>
    </source>
</reference>
<gene>
    <name evidence="1" type="ORF">U0070_008339</name>
</gene>